<feature type="compositionally biased region" description="Polar residues" evidence="6">
    <location>
        <begin position="560"/>
        <end position="579"/>
    </location>
</feature>
<evidence type="ECO:0000256" key="3">
    <source>
        <dbReference type="ARBA" id="ARBA00022490"/>
    </source>
</evidence>
<keyword evidence="8" id="KW-1185">Reference proteome</keyword>
<evidence type="ECO:0000313" key="8">
    <source>
        <dbReference type="Proteomes" id="UP000085678"/>
    </source>
</evidence>
<dbReference type="Pfam" id="PF00640">
    <property type="entry name" value="PID"/>
    <property type="match status" value="1"/>
</dbReference>
<protein>
    <submittedName>
        <fullName evidence="9">Disabled homolog 1</fullName>
    </submittedName>
</protein>
<gene>
    <name evidence="9" type="primary">LOC106171730</name>
</gene>
<dbReference type="CDD" id="cd01215">
    <property type="entry name" value="PTB_Dab"/>
    <property type="match status" value="1"/>
</dbReference>
<dbReference type="SMART" id="SM00462">
    <property type="entry name" value="PTB"/>
    <property type="match status" value="1"/>
</dbReference>
<dbReference type="Gene3D" id="2.30.29.30">
    <property type="entry name" value="Pleckstrin-homology domain (PH domain)/Phosphotyrosine-binding domain (PTB)"/>
    <property type="match status" value="1"/>
</dbReference>
<feature type="compositionally biased region" description="Low complexity" evidence="6">
    <location>
        <begin position="337"/>
        <end position="351"/>
    </location>
</feature>
<dbReference type="KEGG" id="lak:106171730"/>
<comment type="subcellular location">
    <subcellularLocation>
        <location evidence="1">Cytoplasm</location>
    </subcellularLocation>
</comment>
<dbReference type="PROSITE" id="PS01179">
    <property type="entry name" value="PID"/>
    <property type="match status" value="1"/>
</dbReference>
<feature type="compositionally biased region" description="Polar residues" evidence="6">
    <location>
        <begin position="377"/>
        <end position="388"/>
    </location>
</feature>
<reference evidence="9" key="1">
    <citation type="submission" date="2025-08" db="UniProtKB">
        <authorList>
            <consortium name="RefSeq"/>
        </authorList>
    </citation>
    <scope>IDENTIFICATION</scope>
    <source>
        <tissue evidence="9">Gonads</tissue>
    </source>
</reference>
<feature type="compositionally biased region" description="Low complexity" evidence="6">
    <location>
        <begin position="640"/>
        <end position="651"/>
    </location>
</feature>
<evidence type="ECO:0000259" key="7">
    <source>
        <dbReference type="PROSITE" id="PS01179"/>
    </source>
</evidence>
<feature type="region of interest" description="Disordered" evidence="6">
    <location>
        <begin position="181"/>
        <end position="214"/>
    </location>
</feature>
<dbReference type="GO" id="GO:0030154">
    <property type="term" value="P:cell differentiation"/>
    <property type="evidence" value="ECO:0007669"/>
    <property type="project" value="UniProtKB-KW"/>
</dbReference>
<feature type="domain" description="PID" evidence="7">
    <location>
        <begin position="47"/>
        <end position="198"/>
    </location>
</feature>
<keyword evidence="3" id="KW-0963">Cytoplasm</keyword>
<accession>A0A1S3JB54</accession>
<dbReference type="PANTHER" id="PTHR47695">
    <property type="entry name" value="PID DOMAIN-CONTAINING PROTEIN"/>
    <property type="match status" value="1"/>
</dbReference>
<feature type="compositionally biased region" description="Polar residues" evidence="6">
    <location>
        <begin position="709"/>
        <end position="718"/>
    </location>
</feature>
<feature type="compositionally biased region" description="Basic and acidic residues" evidence="6">
    <location>
        <begin position="35"/>
        <end position="46"/>
    </location>
</feature>
<dbReference type="AlphaFoldDB" id="A0A1S3JB54"/>
<evidence type="ECO:0000256" key="5">
    <source>
        <dbReference type="ARBA" id="ARBA00022782"/>
    </source>
</evidence>
<dbReference type="InterPro" id="IPR006020">
    <property type="entry name" value="PTB/PI_dom"/>
</dbReference>
<dbReference type="InterPro" id="IPR048561">
    <property type="entry name" value="Dab_PTB"/>
</dbReference>
<dbReference type="SUPFAM" id="SSF50729">
    <property type="entry name" value="PH domain-like"/>
    <property type="match status" value="1"/>
</dbReference>
<evidence type="ECO:0000256" key="1">
    <source>
        <dbReference type="ARBA" id="ARBA00004496"/>
    </source>
</evidence>
<feature type="compositionally biased region" description="Polar residues" evidence="6">
    <location>
        <begin position="196"/>
        <end position="206"/>
    </location>
</feature>
<keyword evidence="5" id="KW-0221">Differentiation</keyword>
<feature type="compositionally biased region" description="Polar residues" evidence="6">
    <location>
        <begin position="14"/>
        <end position="29"/>
    </location>
</feature>
<dbReference type="InParanoid" id="A0A1S3JB54"/>
<feature type="region of interest" description="Disordered" evidence="6">
    <location>
        <begin position="1"/>
        <end position="46"/>
    </location>
</feature>
<evidence type="ECO:0000256" key="4">
    <source>
        <dbReference type="ARBA" id="ARBA00022553"/>
    </source>
</evidence>
<name>A0A1S3JB54_LINAN</name>
<dbReference type="PANTHER" id="PTHR47695:SF3">
    <property type="entry name" value="PID DOMAIN-CONTAINING PROTEIN"/>
    <property type="match status" value="1"/>
</dbReference>
<sequence length="761" mass="80417">MSSTPEPTPGDTLPATTETPPSSQSNTPVKGQKTVKKDKNDPARFEGEGVNFKAKLIGIDDVPDARGDKMCQETVQKLKMAIRTAKEHKQRIILNISVDGMKIIDEKTGAVNHTHPVHRISFISRDVTDARAFGYIFGPGDGKHKFFGIKTAQNAEGVVLALRDLFQYVFEMKKKEVAEAKKQQEEQQQTTENQESTYQVPTNNGPVSAAEGESAYAVPQNNAPVVAPKQEESSSSTGNLLNLETELETLQQGIKQIDAFNHDFWTSTEGSLGSGKSAPDPFVVNRTPAWGTAQMTATGAPGGAWGQPTPNAQMNFQANFQQQMPAQPGMQQQFGTPFGAPAAFNNPAPTGLPKATDPFNDPFFQSKPAPSQAPKPQFNSPFSASNMSGMGFNQPAFGAPPSQPPPAASKPDPFRDDPFFNPPVVTSAAPAPDIVPQGDDRYHGLDASLFTTANPEPAVPTPSMDPFTGDSPLVPTQIPGSNPNEIQSVPSNTKKSMFEDLDILGKKTSSFVPASQLFKAAEPPKKSLNELKSIPQGSSISSSSNSDTIDPFSVDFAPPTVTSAQHTFASDSDSMSTALSFGPSPPVPKPRSLPTQKAQKTEVSFDDDFGLPSPDAPPPPLPRQGTIDIDEAPAPPPRPSQSSAAPSALPRLPAPPVPKPRQSLLSSDSTSASGSPGVKQNGVQAGQLSGGAVDPFHGPVSSGGVSSGASQPFGNSFNDDFFSLPAVPSGQGASDPFGFGNFGEQIQEPIYATVNKPKKPT</sequence>
<dbReference type="GeneID" id="106171730"/>
<feature type="region of interest" description="Disordered" evidence="6">
    <location>
        <begin position="337"/>
        <end position="437"/>
    </location>
</feature>
<dbReference type="STRING" id="7574.A0A1S3JB54"/>
<dbReference type="OrthoDB" id="10069833at2759"/>
<evidence type="ECO:0000313" key="9">
    <source>
        <dbReference type="RefSeq" id="XP_013407635.1"/>
    </source>
</evidence>
<dbReference type="GO" id="GO:0005737">
    <property type="term" value="C:cytoplasm"/>
    <property type="evidence" value="ECO:0007669"/>
    <property type="project" value="UniProtKB-SubCell"/>
</dbReference>
<feature type="compositionally biased region" description="Low complexity" evidence="6">
    <location>
        <begin position="660"/>
        <end position="675"/>
    </location>
</feature>
<dbReference type="Proteomes" id="UP000085678">
    <property type="component" value="Unplaced"/>
</dbReference>
<dbReference type="RefSeq" id="XP_013407635.1">
    <property type="nucleotide sequence ID" value="XM_013552181.1"/>
</dbReference>
<keyword evidence="4" id="KW-0597">Phosphoprotein</keyword>
<organism evidence="8 9">
    <name type="scientific">Lingula anatina</name>
    <name type="common">Brachiopod</name>
    <name type="synonym">Lingula unguis</name>
    <dbReference type="NCBI Taxonomy" id="7574"/>
    <lineage>
        <taxon>Eukaryota</taxon>
        <taxon>Metazoa</taxon>
        <taxon>Spiralia</taxon>
        <taxon>Lophotrochozoa</taxon>
        <taxon>Brachiopoda</taxon>
        <taxon>Linguliformea</taxon>
        <taxon>Lingulata</taxon>
        <taxon>Lingulida</taxon>
        <taxon>Linguloidea</taxon>
        <taxon>Lingulidae</taxon>
        <taxon>Lingula</taxon>
    </lineage>
</organism>
<feature type="compositionally biased region" description="Low complexity" evidence="6">
    <location>
        <begin position="186"/>
        <end position="195"/>
    </location>
</feature>
<evidence type="ECO:0000256" key="6">
    <source>
        <dbReference type="SAM" id="MobiDB-lite"/>
    </source>
</evidence>
<proteinExistence type="predicted"/>
<feature type="region of interest" description="Disordered" evidence="6">
    <location>
        <begin position="518"/>
        <end position="742"/>
    </location>
</feature>
<evidence type="ECO:0000256" key="2">
    <source>
        <dbReference type="ARBA" id="ARBA00022473"/>
    </source>
</evidence>
<dbReference type="InterPro" id="IPR011993">
    <property type="entry name" value="PH-like_dom_sf"/>
</dbReference>
<keyword evidence="2" id="KW-0217">Developmental protein</keyword>
<feature type="compositionally biased region" description="Low complexity" evidence="6">
    <location>
        <begin position="698"/>
        <end position="708"/>
    </location>
</feature>